<dbReference type="InterPro" id="IPR020476">
    <property type="entry name" value="Nudix_hydrolase"/>
</dbReference>
<dbReference type="FunFam" id="3.90.79.10:FF:000060">
    <property type="entry name" value="Nudix hydrolase 1"/>
    <property type="match status" value="1"/>
</dbReference>
<protein>
    <recommendedName>
        <fullName evidence="3">Nudix hydrolase domain-containing protein</fullName>
    </recommendedName>
</protein>
<dbReference type="InterPro" id="IPR015797">
    <property type="entry name" value="NUDIX_hydrolase-like_dom_sf"/>
</dbReference>
<organism evidence="4 5">
    <name type="scientific">Riccia sorocarpa</name>
    <dbReference type="NCBI Taxonomy" id="122646"/>
    <lineage>
        <taxon>Eukaryota</taxon>
        <taxon>Viridiplantae</taxon>
        <taxon>Streptophyta</taxon>
        <taxon>Embryophyta</taxon>
        <taxon>Marchantiophyta</taxon>
        <taxon>Marchantiopsida</taxon>
        <taxon>Marchantiidae</taxon>
        <taxon>Marchantiales</taxon>
        <taxon>Ricciaceae</taxon>
        <taxon>Riccia</taxon>
    </lineage>
</organism>
<gene>
    <name evidence="4" type="ORF">R1sor_004776</name>
</gene>
<name>A0ABD3HHM6_9MARC</name>
<keyword evidence="5" id="KW-1185">Reference proteome</keyword>
<evidence type="ECO:0000256" key="1">
    <source>
        <dbReference type="ARBA" id="ARBA00022801"/>
    </source>
</evidence>
<dbReference type="InterPro" id="IPR000086">
    <property type="entry name" value="NUDIX_hydrolase_dom"/>
</dbReference>
<proteinExistence type="inferred from homology"/>
<dbReference type="PROSITE" id="PS00893">
    <property type="entry name" value="NUDIX_BOX"/>
    <property type="match status" value="1"/>
</dbReference>
<reference evidence="4 5" key="1">
    <citation type="submission" date="2024-09" db="EMBL/GenBank/DDBJ databases">
        <title>Chromosome-scale assembly of Riccia sorocarpa.</title>
        <authorList>
            <person name="Paukszto L."/>
        </authorList>
    </citation>
    <scope>NUCLEOTIDE SEQUENCE [LARGE SCALE GENOMIC DNA]</scope>
    <source>
        <strain evidence="4">LP-2024</strain>
        <tissue evidence="4">Aerial parts of the thallus</tissue>
    </source>
</reference>
<dbReference type="PRINTS" id="PR00502">
    <property type="entry name" value="NUDIXFAMILY"/>
</dbReference>
<dbReference type="EMBL" id="JBJQOH010000003">
    <property type="protein sequence ID" value="KAL3691125.1"/>
    <property type="molecule type" value="Genomic_DNA"/>
</dbReference>
<dbReference type="Gene3D" id="3.90.79.10">
    <property type="entry name" value="Nucleoside Triphosphate Pyrophosphohydrolase"/>
    <property type="match status" value="1"/>
</dbReference>
<accession>A0ABD3HHM6</accession>
<comment type="similarity">
    <text evidence="2">Belongs to the Nudix hydrolase family.</text>
</comment>
<evidence type="ECO:0000259" key="3">
    <source>
        <dbReference type="PROSITE" id="PS51462"/>
    </source>
</evidence>
<dbReference type="PANTHER" id="PTHR16099">
    <property type="entry name" value="8-OXO-DGTP DIPHOSPHATES NUDT15"/>
    <property type="match status" value="1"/>
</dbReference>
<evidence type="ECO:0000313" key="5">
    <source>
        <dbReference type="Proteomes" id="UP001633002"/>
    </source>
</evidence>
<evidence type="ECO:0000256" key="2">
    <source>
        <dbReference type="RuleBase" id="RU003476"/>
    </source>
</evidence>
<dbReference type="AlphaFoldDB" id="A0ABD3HHM6"/>
<dbReference type="SUPFAM" id="SSF55811">
    <property type="entry name" value="Nudix"/>
    <property type="match status" value="1"/>
</dbReference>
<dbReference type="Pfam" id="PF00293">
    <property type="entry name" value="NUDIX"/>
    <property type="match status" value="1"/>
</dbReference>
<sequence>MAARDREGPVDSRAIPQVGVAVLICKGTTVLCGRRKCKVGYDEWALPGGHLEFGETFEECACREVEEETGLRIQNTRLVTATSTVMLHDLRPVHYVTVFVKADLTDPDADPEVREPDQTDGWGWMDWPNIPEPIFKPLEELLHTKYDPFA</sequence>
<dbReference type="PANTHER" id="PTHR16099:SF5">
    <property type="entry name" value="NUCLEOTIDE TRIPHOSPHATE DIPHOSPHATASE NUDT15"/>
    <property type="match status" value="1"/>
</dbReference>
<evidence type="ECO:0000313" key="4">
    <source>
        <dbReference type="EMBL" id="KAL3691125.1"/>
    </source>
</evidence>
<comment type="caution">
    <text evidence="4">The sequence shown here is derived from an EMBL/GenBank/DDBJ whole genome shotgun (WGS) entry which is preliminary data.</text>
</comment>
<keyword evidence="1 2" id="KW-0378">Hydrolase</keyword>
<dbReference type="InterPro" id="IPR020084">
    <property type="entry name" value="NUDIX_hydrolase_CS"/>
</dbReference>
<dbReference type="Proteomes" id="UP001633002">
    <property type="component" value="Unassembled WGS sequence"/>
</dbReference>
<dbReference type="CDD" id="cd04678">
    <property type="entry name" value="NUDIX_MTH2_Nudt15"/>
    <property type="match status" value="1"/>
</dbReference>
<dbReference type="PROSITE" id="PS51462">
    <property type="entry name" value="NUDIX"/>
    <property type="match status" value="1"/>
</dbReference>
<feature type="domain" description="Nudix hydrolase" evidence="3">
    <location>
        <begin position="13"/>
        <end position="150"/>
    </location>
</feature>
<dbReference type="GO" id="GO:0016787">
    <property type="term" value="F:hydrolase activity"/>
    <property type="evidence" value="ECO:0007669"/>
    <property type="project" value="UniProtKB-KW"/>
</dbReference>